<evidence type="ECO:0000313" key="4">
    <source>
        <dbReference type="Proteomes" id="UP000243579"/>
    </source>
</evidence>
<dbReference type="InterPro" id="IPR050645">
    <property type="entry name" value="Histidine_acid_phosphatase"/>
</dbReference>
<keyword evidence="4" id="KW-1185">Reference proteome</keyword>
<dbReference type="AlphaFoldDB" id="A0A1V9ZR92"/>
<evidence type="ECO:0000313" key="3">
    <source>
        <dbReference type="EMBL" id="OQS00481.1"/>
    </source>
</evidence>
<comment type="similarity">
    <text evidence="1">Belongs to the histidine acid phosphatase family.</text>
</comment>
<dbReference type="PANTHER" id="PTHR11567:SF110">
    <property type="entry name" value="2-PHOSPHOXYLOSE PHOSPHATASE 1"/>
    <property type="match status" value="1"/>
</dbReference>
<reference evidence="3 4" key="1">
    <citation type="journal article" date="2014" name="Genome Biol. Evol.">
        <title>The secreted proteins of Achlya hypogyna and Thraustotheca clavata identify the ancestral oomycete secretome and reveal gene acquisitions by horizontal gene transfer.</title>
        <authorList>
            <person name="Misner I."/>
            <person name="Blouin N."/>
            <person name="Leonard G."/>
            <person name="Richards T.A."/>
            <person name="Lane C.E."/>
        </authorList>
    </citation>
    <scope>NUCLEOTIDE SEQUENCE [LARGE SCALE GENOMIC DNA]</scope>
    <source>
        <strain evidence="3 4">ATCC 48635</strain>
    </source>
</reference>
<dbReference type="Proteomes" id="UP000243579">
    <property type="component" value="Unassembled WGS sequence"/>
</dbReference>
<comment type="caution">
    <text evidence="3">The sequence shown here is derived from an EMBL/GenBank/DDBJ whole genome shotgun (WGS) entry which is preliminary data.</text>
</comment>
<sequence length="358" mass="39345">MSEAPKGLALRHVVLMHRHGDRSPITARVSPTLYMDEAERSYWTSQLPSPEVFAALDAAATVVSESEAKQGGAWPNGQLTQRGVDGMFARGQAIRAQYKDFLAGATPDDVYIVSTNITRTIRSAQSVVRGLFPEPAPFKVHTMAPQYLTPVHSNAEYMAFGIHANEVAQATRPGYATLEAQMKDILGLGADEDVHWTIVREVLVCRKAHGLPMPEGLTDELYAAACDQNAWEWHLLYSDPDKAQRGFVRGLLEIQTHLQSAVQTAISHRMTIISAHDNTIVALACALGLEMGHVVPDYGAILAFELYEDTATHESYVLVRFEGNAIKFAQQAQPLVPYKYVEGVLERFFATHATASAL</sequence>
<evidence type="ECO:0000256" key="2">
    <source>
        <dbReference type="ARBA" id="ARBA00022801"/>
    </source>
</evidence>
<name>A0A1V9ZR92_ACHHY</name>
<accession>A0A1V9ZR92</accession>
<dbReference type="PROSITE" id="PS00778">
    <property type="entry name" value="HIS_ACID_PHOSPHAT_2"/>
    <property type="match status" value="1"/>
</dbReference>
<dbReference type="PROSITE" id="PS00616">
    <property type="entry name" value="HIS_ACID_PHOSPHAT_1"/>
    <property type="match status" value="1"/>
</dbReference>
<evidence type="ECO:0000256" key="1">
    <source>
        <dbReference type="ARBA" id="ARBA00005375"/>
    </source>
</evidence>
<dbReference type="OrthoDB" id="10257284at2759"/>
<protein>
    <submittedName>
        <fullName evidence="3">Histidine acid phosphatase</fullName>
    </submittedName>
</protein>
<dbReference type="InterPro" id="IPR029033">
    <property type="entry name" value="His_PPase_superfam"/>
</dbReference>
<organism evidence="3 4">
    <name type="scientific">Achlya hypogyna</name>
    <name type="common">Oomycete</name>
    <name type="synonym">Protoachlya hypogyna</name>
    <dbReference type="NCBI Taxonomy" id="1202772"/>
    <lineage>
        <taxon>Eukaryota</taxon>
        <taxon>Sar</taxon>
        <taxon>Stramenopiles</taxon>
        <taxon>Oomycota</taxon>
        <taxon>Saprolegniomycetes</taxon>
        <taxon>Saprolegniales</taxon>
        <taxon>Achlyaceae</taxon>
        <taxon>Achlya</taxon>
    </lineage>
</organism>
<dbReference type="STRING" id="1202772.A0A1V9ZR92"/>
<dbReference type="Gene3D" id="3.40.50.1240">
    <property type="entry name" value="Phosphoglycerate mutase-like"/>
    <property type="match status" value="1"/>
</dbReference>
<gene>
    <name evidence="3" type="ORF">ACHHYP_03546</name>
</gene>
<dbReference type="SUPFAM" id="SSF53254">
    <property type="entry name" value="Phosphoglycerate mutase-like"/>
    <property type="match status" value="1"/>
</dbReference>
<dbReference type="Pfam" id="PF00328">
    <property type="entry name" value="His_Phos_2"/>
    <property type="match status" value="2"/>
</dbReference>
<keyword evidence="2" id="KW-0378">Hydrolase</keyword>
<dbReference type="GO" id="GO:0016791">
    <property type="term" value="F:phosphatase activity"/>
    <property type="evidence" value="ECO:0007669"/>
    <property type="project" value="TreeGrafter"/>
</dbReference>
<dbReference type="InterPro" id="IPR000560">
    <property type="entry name" value="His_Pase_clade-2"/>
</dbReference>
<dbReference type="PANTHER" id="PTHR11567">
    <property type="entry name" value="ACID PHOSPHATASE-RELATED"/>
    <property type="match status" value="1"/>
</dbReference>
<proteinExistence type="inferred from homology"/>
<dbReference type="CDD" id="cd07061">
    <property type="entry name" value="HP_HAP_like"/>
    <property type="match status" value="1"/>
</dbReference>
<dbReference type="EMBL" id="JNBR01000031">
    <property type="protein sequence ID" value="OQS00481.1"/>
    <property type="molecule type" value="Genomic_DNA"/>
</dbReference>
<dbReference type="InterPro" id="IPR033379">
    <property type="entry name" value="Acid_Pase_AS"/>
</dbReference>